<reference evidence="2 3" key="1">
    <citation type="submission" date="2016-02" db="EMBL/GenBank/DDBJ databases">
        <title>Genome analysis of coral dinoflagellate symbionts highlights evolutionary adaptations to a symbiotic lifestyle.</title>
        <authorList>
            <person name="Aranda M."/>
            <person name="Li Y."/>
            <person name="Liew Y.J."/>
            <person name="Baumgarten S."/>
            <person name="Simakov O."/>
            <person name="Wilson M."/>
            <person name="Piel J."/>
            <person name="Ashoor H."/>
            <person name="Bougouffa S."/>
            <person name="Bajic V.B."/>
            <person name="Ryu T."/>
            <person name="Ravasi T."/>
            <person name="Bayer T."/>
            <person name="Micklem G."/>
            <person name="Kim H."/>
            <person name="Bhak J."/>
            <person name="Lajeunesse T.C."/>
            <person name="Voolstra C.R."/>
        </authorList>
    </citation>
    <scope>NUCLEOTIDE SEQUENCE [LARGE SCALE GENOMIC DNA]</scope>
    <source>
        <strain evidence="2 3">CCMP2467</strain>
    </source>
</reference>
<accession>A0A1Q9CQA8</accession>
<name>A0A1Q9CQA8_SYMMI</name>
<evidence type="ECO:0000313" key="2">
    <source>
        <dbReference type="EMBL" id="OLP85106.1"/>
    </source>
</evidence>
<comment type="caution">
    <text evidence="2">The sequence shown here is derived from an EMBL/GenBank/DDBJ whole genome shotgun (WGS) entry which is preliminary data.</text>
</comment>
<proteinExistence type="predicted"/>
<dbReference type="AlphaFoldDB" id="A0A1Q9CQA8"/>
<feature type="region of interest" description="Disordered" evidence="1">
    <location>
        <begin position="52"/>
        <end position="78"/>
    </location>
</feature>
<protein>
    <submittedName>
        <fullName evidence="2">Uncharacterized protein</fullName>
    </submittedName>
</protein>
<dbReference type="Proteomes" id="UP000186817">
    <property type="component" value="Unassembled WGS sequence"/>
</dbReference>
<evidence type="ECO:0000256" key="1">
    <source>
        <dbReference type="SAM" id="MobiDB-lite"/>
    </source>
</evidence>
<keyword evidence="3" id="KW-1185">Reference proteome</keyword>
<organism evidence="2 3">
    <name type="scientific">Symbiodinium microadriaticum</name>
    <name type="common">Dinoflagellate</name>
    <name type="synonym">Zooxanthella microadriatica</name>
    <dbReference type="NCBI Taxonomy" id="2951"/>
    <lineage>
        <taxon>Eukaryota</taxon>
        <taxon>Sar</taxon>
        <taxon>Alveolata</taxon>
        <taxon>Dinophyceae</taxon>
        <taxon>Suessiales</taxon>
        <taxon>Symbiodiniaceae</taxon>
        <taxon>Symbiodinium</taxon>
    </lineage>
</organism>
<evidence type="ECO:0000313" key="3">
    <source>
        <dbReference type="Proteomes" id="UP000186817"/>
    </source>
</evidence>
<dbReference type="EMBL" id="LSRX01000996">
    <property type="protein sequence ID" value="OLP85106.1"/>
    <property type="molecule type" value="Genomic_DNA"/>
</dbReference>
<gene>
    <name evidence="2" type="ORF">AK812_SmicGene33935</name>
</gene>
<sequence>MANMTSPTTLRGSCVSHVAAPTACYTAAAFGGSHSQLEIGVVAVPVSFPHVASNPNLGRRTDRQVQEDDSPPGVLNYEGLEDADTRALEELRCRVLQPGLRMPSLE</sequence>